<evidence type="ECO:0000256" key="1">
    <source>
        <dbReference type="ARBA" id="ARBA00022729"/>
    </source>
</evidence>
<keyword evidence="2" id="KW-0175">Coiled coil</keyword>
<dbReference type="PANTHER" id="PTHR33619">
    <property type="entry name" value="POLYSACCHARIDE EXPORT PROTEIN GFCE-RELATED"/>
    <property type="match status" value="1"/>
</dbReference>
<organism evidence="5 6">
    <name type="scientific">Paracoccus aurantiacus</name>
    <dbReference type="NCBI Taxonomy" id="2599412"/>
    <lineage>
        <taxon>Bacteria</taxon>
        <taxon>Pseudomonadati</taxon>
        <taxon>Pseudomonadota</taxon>
        <taxon>Alphaproteobacteria</taxon>
        <taxon>Rhodobacterales</taxon>
        <taxon>Paracoccaceae</taxon>
        <taxon>Paracoccus</taxon>
    </lineage>
</organism>
<dbReference type="OrthoDB" id="197007at2"/>
<dbReference type="Proteomes" id="UP000321562">
    <property type="component" value="Unassembled WGS sequence"/>
</dbReference>
<feature type="signal peptide" evidence="3">
    <location>
        <begin position="1"/>
        <end position="43"/>
    </location>
</feature>
<proteinExistence type="predicted"/>
<comment type="caution">
    <text evidence="5">The sequence shown here is derived from an EMBL/GenBank/DDBJ whole genome shotgun (WGS) entry which is preliminary data.</text>
</comment>
<dbReference type="EMBL" id="VOPL01000008">
    <property type="protein sequence ID" value="TXB66427.1"/>
    <property type="molecule type" value="Genomic_DNA"/>
</dbReference>
<reference evidence="5 6" key="1">
    <citation type="submission" date="2019-08" db="EMBL/GenBank/DDBJ databases">
        <authorList>
            <person name="Ye J."/>
        </authorList>
    </citation>
    <scope>NUCLEOTIDE SEQUENCE [LARGE SCALE GENOMIC DNA]</scope>
    <source>
        <strain evidence="5 6">TK008</strain>
    </source>
</reference>
<feature type="coiled-coil region" evidence="2">
    <location>
        <begin position="315"/>
        <end position="375"/>
    </location>
</feature>
<accession>A0A5C6RWE4</accession>
<gene>
    <name evidence="5" type="ORF">FQV27_16080</name>
</gene>
<evidence type="ECO:0000259" key="4">
    <source>
        <dbReference type="Pfam" id="PF02563"/>
    </source>
</evidence>
<dbReference type="RefSeq" id="WP_147100513.1">
    <property type="nucleotide sequence ID" value="NZ_JBHUFH010000001.1"/>
</dbReference>
<evidence type="ECO:0000313" key="5">
    <source>
        <dbReference type="EMBL" id="TXB66427.1"/>
    </source>
</evidence>
<feature type="domain" description="Polysaccharide export protein N-terminal" evidence="4">
    <location>
        <begin position="52"/>
        <end position="139"/>
    </location>
</feature>
<dbReference type="Gene3D" id="3.10.560.10">
    <property type="entry name" value="Outer membrane lipoprotein wza domain like"/>
    <property type="match status" value="1"/>
</dbReference>
<dbReference type="InterPro" id="IPR049712">
    <property type="entry name" value="Poly_export"/>
</dbReference>
<evidence type="ECO:0000313" key="6">
    <source>
        <dbReference type="Proteomes" id="UP000321562"/>
    </source>
</evidence>
<dbReference type="Gene3D" id="3.30.1950.10">
    <property type="entry name" value="wza like domain"/>
    <property type="match status" value="1"/>
</dbReference>
<keyword evidence="6" id="KW-1185">Reference proteome</keyword>
<protein>
    <recommendedName>
        <fullName evidence="4">Polysaccharide export protein N-terminal domain-containing protein</fullName>
    </recommendedName>
</protein>
<dbReference type="AlphaFoldDB" id="A0A5C6RWE4"/>
<sequence length="433" mass="46792">MSQGKRKDQNFAPFARRIAQPCGAAFATFVLAAAMVQSLPALAQSPQPAAAEAQEAYRLQPQDKLLIRVMTWDFRQNSMTGWEGLSGEYTISPEGNLHLPLTGSLSAVGLTQSDLADQLSDLLRRRAGLDDQPQLSVELVSSLPVYVLGAVEQRGAVPFHPGLTARQALALAGGIFRTPQSADIARGIMLSGEATAAADRLRWLKAEQARISSELAALEAGDTAPAPVAGAAPVGDVQSQLQDADRHARQVRLDSYNDLQTVLRERGERLQQQLALRDEQIAATRKELEDITSLNERGLAVNARVTSLSTSLNDLEAKRLELETAQLLLDEQLNQAERDSSTISTDAIADRLLRLSQLQSEISAAEIQERTARAQFTAMMDAATPQDAGTIAETDLTFVVTRGADRNEVSPEARLMPGDTLDILPPSVQANEE</sequence>
<name>A0A5C6RWE4_9RHOB</name>
<dbReference type="InterPro" id="IPR003715">
    <property type="entry name" value="Poly_export_N"/>
</dbReference>
<evidence type="ECO:0000256" key="3">
    <source>
        <dbReference type="SAM" id="SignalP"/>
    </source>
</evidence>
<dbReference type="Pfam" id="PF02563">
    <property type="entry name" value="Poly_export"/>
    <property type="match status" value="1"/>
</dbReference>
<evidence type="ECO:0000256" key="2">
    <source>
        <dbReference type="SAM" id="Coils"/>
    </source>
</evidence>
<dbReference type="PANTHER" id="PTHR33619:SF3">
    <property type="entry name" value="POLYSACCHARIDE EXPORT PROTEIN GFCE-RELATED"/>
    <property type="match status" value="1"/>
</dbReference>
<keyword evidence="1 3" id="KW-0732">Signal</keyword>
<dbReference type="GO" id="GO:0015159">
    <property type="term" value="F:polysaccharide transmembrane transporter activity"/>
    <property type="evidence" value="ECO:0007669"/>
    <property type="project" value="InterPro"/>
</dbReference>
<feature type="chain" id="PRO_5023011524" description="Polysaccharide export protein N-terminal domain-containing protein" evidence="3">
    <location>
        <begin position="44"/>
        <end position="433"/>
    </location>
</feature>